<evidence type="ECO:0000313" key="9">
    <source>
        <dbReference type="Proteomes" id="UP000326759"/>
    </source>
</evidence>
<comment type="caution">
    <text evidence="8">The sequence shown here is derived from an EMBL/GenBank/DDBJ whole genome shotgun (WGS) entry which is preliminary data.</text>
</comment>
<feature type="transmembrane region" description="Helical" evidence="6">
    <location>
        <begin position="102"/>
        <end position="121"/>
    </location>
</feature>
<dbReference type="EMBL" id="SEYY01011521">
    <property type="protein sequence ID" value="KAB7501160.1"/>
    <property type="molecule type" value="Genomic_DNA"/>
</dbReference>
<name>A0A5N5T812_9CRUS</name>
<feature type="transmembrane region" description="Helical" evidence="6">
    <location>
        <begin position="35"/>
        <end position="53"/>
    </location>
</feature>
<protein>
    <recommendedName>
        <fullName evidence="7">MARVEL domain-containing protein</fullName>
    </recommendedName>
</protein>
<dbReference type="Proteomes" id="UP000326759">
    <property type="component" value="Unassembled WGS sequence"/>
</dbReference>
<proteinExistence type="predicted"/>
<evidence type="ECO:0000313" key="8">
    <source>
        <dbReference type="EMBL" id="KAB7501160.1"/>
    </source>
</evidence>
<dbReference type="PROSITE" id="PS51225">
    <property type="entry name" value="MARVEL"/>
    <property type="match status" value="1"/>
</dbReference>
<comment type="subcellular location">
    <subcellularLocation>
        <location evidence="1">Membrane</location>
        <topology evidence="1">Multi-pass membrane protein</topology>
    </subcellularLocation>
</comment>
<keyword evidence="2 5" id="KW-0812">Transmembrane</keyword>
<evidence type="ECO:0000256" key="1">
    <source>
        <dbReference type="ARBA" id="ARBA00004141"/>
    </source>
</evidence>
<dbReference type="AlphaFoldDB" id="A0A5N5T812"/>
<sequence>MSAQVTIQRTFTTTTTSALLVNVGYMKTLPGLLKIFQVLLGCVAVGIIGHYISWISNQSLVVPELFFLLVATTCLITTALLVFSCVFSIATASILPKTLFETLYHIVATILYVAAGITLLVQLNKYNNRYGRSHYYEEKTAAASIGLVNAALYLLSTLYSVKAFRRG</sequence>
<accession>A0A5N5T812</accession>
<evidence type="ECO:0000259" key="7">
    <source>
        <dbReference type="PROSITE" id="PS51225"/>
    </source>
</evidence>
<keyword evidence="4 5" id="KW-0472">Membrane</keyword>
<evidence type="ECO:0000256" key="4">
    <source>
        <dbReference type="ARBA" id="ARBA00023136"/>
    </source>
</evidence>
<gene>
    <name evidence="8" type="ORF">Anas_09231</name>
</gene>
<dbReference type="PANTHER" id="PTHR22776">
    <property type="entry name" value="MARVEL-CONTAINING POTENTIAL LIPID RAFT-ASSOCIATED PROTEIN"/>
    <property type="match status" value="1"/>
</dbReference>
<evidence type="ECO:0000256" key="3">
    <source>
        <dbReference type="ARBA" id="ARBA00022989"/>
    </source>
</evidence>
<dbReference type="Pfam" id="PF01284">
    <property type="entry name" value="MARVEL"/>
    <property type="match status" value="1"/>
</dbReference>
<evidence type="ECO:0000256" key="6">
    <source>
        <dbReference type="SAM" id="Phobius"/>
    </source>
</evidence>
<evidence type="ECO:0000256" key="2">
    <source>
        <dbReference type="ARBA" id="ARBA00022692"/>
    </source>
</evidence>
<reference evidence="8 9" key="1">
    <citation type="journal article" date="2019" name="PLoS Biol.">
        <title>Sex chromosomes control vertical transmission of feminizing Wolbachia symbionts in an isopod.</title>
        <authorList>
            <person name="Becking T."/>
            <person name="Chebbi M.A."/>
            <person name="Giraud I."/>
            <person name="Moumen B."/>
            <person name="Laverre T."/>
            <person name="Caubet Y."/>
            <person name="Peccoud J."/>
            <person name="Gilbert C."/>
            <person name="Cordaux R."/>
        </authorList>
    </citation>
    <scope>NUCLEOTIDE SEQUENCE [LARGE SCALE GENOMIC DNA]</scope>
    <source>
        <strain evidence="8">ANa2</strain>
        <tissue evidence="8">Whole body excluding digestive tract and cuticle</tissue>
    </source>
</reference>
<keyword evidence="9" id="KW-1185">Reference proteome</keyword>
<feature type="domain" description="MARVEL" evidence="7">
    <location>
        <begin position="25"/>
        <end position="165"/>
    </location>
</feature>
<dbReference type="GO" id="GO:0016020">
    <property type="term" value="C:membrane"/>
    <property type="evidence" value="ECO:0007669"/>
    <property type="project" value="UniProtKB-SubCell"/>
</dbReference>
<dbReference type="OrthoDB" id="6481667at2759"/>
<dbReference type="PANTHER" id="PTHR22776:SF15">
    <property type="entry name" value="CKLF-LIKE MARVEL TRANSMEMBRANE DOMAIN-CONTAINING PROTEIN 2"/>
    <property type="match status" value="1"/>
</dbReference>
<keyword evidence="3 6" id="KW-1133">Transmembrane helix</keyword>
<evidence type="ECO:0000256" key="5">
    <source>
        <dbReference type="PROSITE-ProRule" id="PRU00581"/>
    </source>
</evidence>
<organism evidence="8 9">
    <name type="scientific">Armadillidium nasatum</name>
    <dbReference type="NCBI Taxonomy" id="96803"/>
    <lineage>
        <taxon>Eukaryota</taxon>
        <taxon>Metazoa</taxon>
        <taxon>Ecdysozoa</taxon>
        <taxon>Arthropoda</taxon>
        <taxon>Crustacea</taxon>
        <taxon>Multicrustacea</taxon>
        <taxon>Malacostraca</taxon>
        <taxon>Eumalacostraca</taxon>
        <taxon>Peracarida</taxon>
        <taxon>Isopoda</taxon>
        <taxon>Oniscidea</taxon>
        <taxon>Crinocheta</taxon>
        <taxon>Armadillidiidae</taxon>
        <taxon>Armadillidium</taxon>
    </lineage>
</organism>
<feature type="transmembrane region" description="Helical" evidence="6">
    <location>
        <begin position="141"/>
        <end position="161"/>
    </location>
</feature>
<dbReference type="InterPro" id="IPR008253">
    <property type="entry name" value="Marvel"/>
</dbReference>
<dbReference type="InterPro" id="IPR050578">
    <property type="entry name" value="MARVEL-CKLF_proteins"/>
</dbReference>
<feature type="transmembrane region" description="Helical" evidence="6">
    <location>
        <begin position="65"/>
        <end position="90"/>
    </location>
</feature>